<dbReference type="EMBL" id="LIAE01006145">
    <property type="protein sequence ID" value="PAV92566.1"/>
    <property type="molecule type" value="Genomic_DNA"/>
</dbReference>
<sequence>MGQDDAGDRHLREAAAGRGRRPMKLYCGCQPSPVPRPSVEPAAPLRSSIQPCAASRVRRKRAPSGASTSQPSTSAMTGA</sequence>
<reference evidence="2 3" key="1">
    <citation type="journal article" date="2017" name="Curr. Biol.">
        <title>Genome architecture and evolution of a unichromosomal asexual nematode.</title>
        <authorList>
            <person name="Fradin H."/>
            <person name="Zegar C."/>
            <person name="Gutwein M."/>
            <person name="Lucas J."/>
            <person name="Kovtun M."/>
            <person name="Corcoran D."/>
            <person name="Baugh L.R."/>
            <person name="Kiontke K."/>
            <person name="Gunsalus K."/>
            <person name="Fitch D.H."/>
            <person name="Piano F."/>
        </authorList>
    </citation>
    <scope>NUCLEOTIDE SEQUENCE [LARGE SCALE GENOMIC DNA]</scope>
    <source>
        <strain evidence="2">PF1309</strain>
    </source>
</reference>
<proteinExistence type="predicted"/>
<dbReference type="Proteomes" id="UP000218231">
    <property type="component" value="Unassembled WGS sequence"/>
</dbReference>
<name>A0A2A2M290_9BILA</name>
<accession>A0A2A2M290</accession>
<protein>
    <submittedName>
        <fullName evidence="2">Uncharacterized protein</fullName>
    </submittedName>
</protein>
<evidence type="ECO:0000313" key="3">
    <source>
        <dbReference type="Proteomes" id="UP000218231"/>
    </source>
</evidence>
<gene>
    <name evidence="2" type="ORF">WR25_07909</name>
</gene>
<evidence type="ECO:0000313" key="2">
    <source>
        <dbReference type="EMBL" id="PAV92566.1"/>
    </source>
</evidence>
<organism evidence="2 3">
    <name type="scientific">Diploscapter pachys</name>
    <dbReference type="NCBI Taxonomy" id="2018661"/>
    <lineage>
        <taxon>Eukaryota</taxon>
        <taxon>Metazoa</taxon>
        <taxon>Ecdysozoa</taxon>
        <taxon>Nematoda</taxon>
        <taxon>Chromadorea</taxon>
        <taxon>Rhabditida</taxon>
        <taxon>Rhabditina</taxon>
        <taxon>Rhabditomorpha</taxon>
        <taxon>Rhabditoidea</taxon>
        <taxon>Rhabditidae</taxon>
        <taxon>Diploscapter</taxon>
    </lineage>
</organism>
<feature type="region of interest" description="Disordered" evidence="1">
    <location>
        <begin position="1"/>
        <end position="79"/>
    </location>
</feature>
<comment type="caution">
    <text evidence="2">The sequence shown here is derived from an EMBL/GenBank/DDBJ whole genome shotgun (WGS) entry which is preliminary data.</text>
</comment>
<feature type="compositionally biased region" description="Basic and acidic residues" evidence="1">
    <location>
        <begin position="1"/>
        <end position="15"/>
    </location>
</feature>
<evidence type="ECO:0000256" key="1">
    <source>
        <dbReference type="SAM" id="MobiDB-lite"/>
    </source>
</evidence>
<feature type="compositionally biased region" description="Polar residues" evidence="1">
    <location>
        <begin position="65"/>
        <end position="79"/>
    </location>
</feature>
<keyword evidence="3" id="KW-1185">Reference proteome</keyword>
<dbReference type="AlphaFoldDB" id="A0A2A2M290"/>